<evidence type="ECO:0000256" key="1">
    <source>
        <dbReference type="ARBA" id="ARBA00022737"/>
    </source>
</evidence>
<organism evidence="3 5">
    <name type="scientific">Rotaria sordida</name>
    <dbReference type="NCBI Taxonomy" id="392033"/>
    <lineage>
        <taxon>Eukaryota</taxon>
        <taxon>Metazoa</taxon>
        <taxon>Spiralia</taxon>
        <taxon>Gnathifera</taxon>
        <taxon>Rotifera</taxon>
        <taxon>Eurotatoria</taxon>
        <taxon>Bdelloidea</taxon>
        <taxon>Philodinida</taxon>
        <taxon>Philodinidae</taxon>
        <taxon>Rotaria</taxon>
    </lineage>
</organism>
<evidence type="ECO:0000313" key="5">
    <source>
        <dbReference type="Proteomes" id="UP000663854"/>
    </source>
</evidence>
<feature type="repeat" description="NHL" evidence="2">
    <location>
        <begin position="334"/>
        <end position="368"/>
    </location>
</feature>
<dbReference type="GO" id="GO:0000209">
    <property type="term" value="P:protein polyubiquitination"/>
    <property type="evidence" value="ECO:0007669"/>
    <property type="project" value="TreeGrafter"/>
</dbReference>
<evidence type="ECO:0000256" key="2">
    <source>
        <dbReference type="PROSITE-ProRule" id="PRU00504"/>
    </source>
</evidence>
<dbReference type="EMBL" id="CAJNOH010002362">
    <property type="protein sequence ID" value="CAF1289311.1"/>
    <property type="molecule type" value="Genomic_DNA"/>
</dbReference>
<evidence type="ECO:0000313" key="3">
    <source>
        <dbReference type="EMBL" id="CAF1289311.1"/>
    </source>
</evidence>
<comment type="caution">
    <text evidence="3">The sequence shown here is derived from an EMBL/GenBank/DDBJ whole genome shotgun (WGS) entry which is preliminary data.</text>
</comment>
<dbReference type="PROSITE" id="PS51125">
    <property type="entry name" value="NHL"/>
    <property type="match status" value="2"/>
</dbReference>
<feature type="repeat" description="NHL" evidence="2">
    <location>
        <begin position="234"/>
        <end position="270"/>
    </location>
</feature>
<sequence length="370" mass="40521">MNTSALSNKGTLTKSAIGKIEAKKETHSSKAQKKTATPTFTNIVNIEISSTVKKTSDNETNVPVKKVIPNISVNSRWAQNGMTVAGGHGHGDATDQLSSPYGLFVGDTQTMVIADSWNHRIIQWKMGDTDGQVVAGGNDQGNRLDQLDRPIDVLIDKETDSLIICEAGNRRVVRWSCESDTTEGEILIDNIRCWGLAMDSQRYIYISDTDNHEVRRYQIGNENGIIVAGGNGEGTRLNQLNFPTYVFVDQQQNVYVSDNANHRVMKWGKDAKEGIIVAGGQGKGNALTQLSSPQGLFVDTMGTIYVADCINDRVMRWSKGAKQGTVVVGGNGEGKGENQFNGLRGLSFDRHGNLYVVDCRNHRVQRFSIA</sequence>
<dbReference type="Pfam" id="PF01436">
    <property type="entry name" value="NHL"/>
    <property type="match status" value="1"/>
</dbReference>
<dbReference type="EMBL" id="CAJNOL010003526">
    <property type="protein sequence ID" value="CAF1565955.1"/>
    <property type="molecule type" value="Genomic_DNA"/>
</dbReference>
<dbReference type="CDD" id="cd05819">
    <property type="entry name" value="NHL"/>
    <property type="match status" value="1"/>
</dbReference>
<dbReference type="SUPFAM" id="SSF101898">
    <property type="entry name" value="NHL repeat"/>
    <property type="match status" value="1"/>
</dbReference>
<name>A0A815CMK3_9BILA</name>
<keyword evidence="6" id="KW-1185">Reference proteome</keyword>
<dbReference type="AlphaFoldDB" id="A0A815CMK3"/>
<dbReference type="PANTHER" id="PTHR24104">
    <property type="entry name" value="E3 UBIQUITIN-PROTEIN LIGASE NHLRC1-RELATED"/>
    <property type="match status" value="1"/>
</dbReference>
<dbReference type="GO" id="GO:0061630">
    <property type="term" value="F:ubiquitin protein ligase activity"/>
    <property type="evidence" value="ECO:0007669"/>
    <property type="project" value="TreeGrafter"/>
</dbReference>
<accession>A0A815CMK3</accession>
<dbReference type="InterPro" id="IPR050952">
    <property type="entry name" value="TRIM-NHL_E3_ligases"/>
</dbReference>
<dbReference type="Gene3D" id="2.40.10.500">
    <property type="match status" value="1"/>
</dbReference>
<proteinExistence type="predicted"/>
<dbReference type="Proteomes" id="UP000663870">
    <property type="component" value="Unassembled WGS sequence"/>
</dbReference>
<gene>
    <name evidence="4" type="ORF">JXQ802_LOCUS44768</name>
    <name evidence="3" type="ORF">PYM288_LOCUS29306</name>
</gene>
<evidence type="ECO:0000313" key="6">
    <source>
        <dbReference type="Proteomes" id="UP000663870"/>
    </source>
</evidence>
<reference evidence="3" key="1">
    <citation type="submission" date="2021-02" db="EMBL/GenBank/DDBJ databases">
        <authorList>
            <person name="Nowell W R."/>
        </authorList>
    </citation>
    <scope>NUCLEOTIDE SEQUENCE</scope>
</reference>
<keyword evidence="1" id="KW-0677">Repeat</keyword>
<dbReference type="Gene3D" id="2.120.10.30">
    <property type="entry name" value="TolB, C-terminal domain"/>
    <property type="match status" value="2"/>
</dbReference>
<protein>
    <submittedName>
        <fullName evidence="3">Uncharacterized protein</fullName>
    </submittedName>
</protein>
<dbReference type="InterPro" id="IPR011042">
    <property type="entry name" value="6-blade_b-propeller_TolB-like"/>
</dbReference>
<dbReference type="InterPro" id="IPR001258">
    <property type="entry name" value="NHL_repeat"/>
</dbReference>
<dbReference type="Proteomes" id="UP000663854">
    <property type="component" value="Unassembled WGS sequence"/>
</dbReference>
<evidence type="ECO:0000313" key="4">
    <source>
        <dbReference type="EMBL" id="CAF1565955.1"/>
    </source>
</evidence>
<dbReference type="GO" id="GO:0043161">
    <property type="term" value="P:proteasome-mediated ubiquitin-dependent protein catabolic process"/>
    <property type="evidence" value="ECO:0007669"/>
    <property type="project" value="TreeGrafter"/>
</dbReference>
<dbReference type="PANTHER" id="PTHR24104:SF51">
    <property type="entry name" value="SMP-30_GLUCONOLACTONASE_LRE-LIKE REGION DOMAIN-CONTAINING PROTEIN"/>
    <property type="match status" value="1"/>
</dbReference>